<dbReference type="PANTHER" id="PTHR30108">
    <property type="entry name" value="3-OCTAPRENYL-4-HYDROXYBENZOATE CARBOXY-LYASE-RELATED"/>
    <property type="match status" value="1"/>
</dbReference>
<comment type="caution">
    <text evidence="2">The sequence shown here is derived from an EMBL/GenBank/DDBJ whole genome shotgun (WGS) entry which is preliminary data.</text>
</comment>
<dbReference type="PANTHER" id="PTHR30108:SF17">
    <property type="entry name" value="FERULIC ACID DECARBOXYLASE 1"/>
    <property type="match status" value="1"/>
</dbReference>
<protein>
    <submittedName>
        <fullName evidence="2">3-polyprenyl-4-hydroxybenzoate carboxy-lyase</fullName>
        <ecNumber evidence="2">4.1.1.-</ecNumber>
    </submittedName>
</protein>
<dbReference type="SUPFAM" id="SSF50475">
    <property type="entry name" value="FMN-binding split barrel"/>
    <property type="match status" value="1"/>
</dbReference>
<dbReference type="Proteomes" id="UP000019194">
    <property type="component" value="Unassembled WGS sequence"/>
</dbReference>
<dbReference type="EC" id="4.1.1.-" evidence="2"/>
<feature type="domain" description="3-octaprenyl-4-hydroxybenzoate carboxy-lyase-like N-terminal" evidence="1">
    <location>
        <begin position="13"/>
        <end position="92"/>
    </location>
</feature>
<sequence>MDAMKYHDLRDFLTLLEQQGELKRISLEVDPHLEITEIADRTLRAGGPALLFENPKGYSMPVLCNLFGTPKRVAMGMGQEDVSALREVGKLLAFFERARATERIPRSV</sequence>
<dbReference type="InterPro" id="IPR002830">
    <property type="entry name" value="UbiD"/>
</dbReference>
<organism evidence="2 3">
    <name type="scientific">Citrobacter freundii</name>
    <dbReference type="NCBI Taxonomy" id="546"/>
    <lineage>
        <taxon>Bacteria</taxon>
        <taxon>Pseudomonadati</taxon>
        <taxon>Pseudomonadota</taxon>
        <taxon>Gammaproteobacteria</taxon>
        <taxon>Enterobacterales</taxon>
        <taxon>Enterobacteriaceae</taxon>
        <taxon>Citrobacter</taxon>
        <taxon>Citrobacter freundii complex</taxon>
    </lineage>
</organism>
<name>A0A7G2IPL8_CITFR</name>
<dbReference type="InterPro" id="IPR049383">
    <property type="entry name" value="UbiD-like_N"/>
</dbReference>
<dbReference type="AlphaFoldDB" id="A0A7G2IPL8"/>
<dbReference type="GO" id="GO:0005829">
    <property type="term" value="C:cytosol"/>
    <property type="evidence" value="ECO:0007669"/>
    <property type="project" value="TreeGrafter"/>
</dbReference>
<dbReference type="Pfam" id="PF20695">
    <property type="entry name" value="UbiD_N"/>
    <property type="match status" value="1"/>
</dbReference>
<evidence type="ECO:0000259" key="1">
    <source>
        <dbReference type="Pfam" id="PF20695"/>
    </source>
</evidence>
<dbReference type="GO" id="GO:0008694">
    <property type="term" value="F:4-hydroxy-3-polyprenylbenzoate decarboxylase activity"/>
    <property type="evidence" value="ECO:0007669"/>
    <property type="project" value="TreeGrafter"/>
</dbReference>
<dbReference type="GO" id="GO:0006744">
    <property type="term" value="P:ubiquinone biosynthetic process"/>
    <property type="evidence" value="ECO:0007669"/>
    <property type="project" value="TreeGrafter"/>
</dbReference>
<reference evidence="2 3" key="1">
    <citation type="submission" date="2013-10" db="EMBL/GenBank/DDBJ databases">
        <title>Antibiotic resistance diversity of beta-lactamase producers in the General Hospital Vienna.</title>
        <authorList>
            <person name="Barisic I."/>
            <person name="Mitteregger D."/>
            <person name="Hirschl A.M."/>
            <person name="Noehammer C."/>
            <person name="Wiesinger-Mayr H."/>
        </authorList>
    </citation>
    <scope>NUCLEOTIDE SEQUENCE [LARGE SCALE GENOMIC DNA]</scope>
    <source>
        <strain evidence="2 3">ISC11</strain>
    </source>
</reference>
<evidence type="ECO:0000313" key="2">
    <source>
        <dbReference type="EMBL" id="CDL38301.1"/>
    </source>
</evidence>
<keyword evidence="2" id="KW-0456">Lyase</keyword>
<evidence type="ECO:0000313" key="3">
    <source>
        <dbReference type="Proteomes" id="UP000019194"/>
    </source>
</evidence>
<dbReference type="EMBL" id="CBWP010000039">
    <property type="protein sequence ID" value="CDL38301.1"/>
    <property type="molecule type" value="Genomic_DNA"/>
</dbReference>
<accession>A0A7G2IPL8</accession>
<proteinExistence type="predicted"/>